<dbReference type="InterPro" id="IPR000014">
    <property type="entry name" value="PAS"/>
</dbReference>
<evidence type="ECO:0000313" key="3">
    <source>
        <dbReference type="Proteomes" id="UP001382455"/>
    </source>
</evidence>
<accession>A0ABU8EXR3</accession>
<evidence type="ECO:0000313" key="2">
    <source>
        <dbReference type="EMBL" id="MEI4551733.1"/>
    </source>
</evidence>
<dbReference type="CDD" id="cd00130">
    <property type="entry name" value="PAS"/>
    <property type="match status" value="1"/>
</dbReference>
<dbReference type="Gene3D" id="3.30.450.20">
    <property type="entry name" value="PAS domain"/>
    <property type="match status" value="1"/>
</dbReference>
<dbReference type="InterPro" id="IPR013655">
    <property type="entry name" value="PAS_fold_3"/>
</dbReference>
<dbReference type="InterPro" id="IPR035965">
    <property type="entry name" value="PAS-like_dom_sf"/>
</dbReference>
<organism evidence="2 3">
    <name type="scientific">Pseudoalteromonas spongiae</name>
    <dbReference type="NCBI Taxonomy" id="298657"/>
    <lineage>
        <taxon>Bacteria</taxon>
        <taxon>Pseudomonadati</taxon>
        <taxon>Pseudomonadota</taxon>
        <taxon>Gammaproteobacteria</taxon>
        <taxon>Alteromonadales</taxon>
        <taxon>Pseudoalteromonadaceae</taxon>
        <taxon>Pseudoalteromonas</taxon>
    </lineage>
</organism>
<proteinExistence type="predicted"/>
<protein>
    <submittedName>
        <fullName evidence="2">PAS domain-containing protein</fullName>
    </submittedName>
</protein>
<dbReference type="RefSeq" id="WP_336436665.1">
    <property type="nucleotide sequence ID" value="NZ_JBAWKS010000002.1"/>
</dbReference>
<evidence type="ECO:0000259" key="1">
    <source>
        <dbReference type="Pfam" id="PF08447"/>
    </source>
</evidence>
<keyword evidence="3" id="KW-1185">Reference proteome</keyword>
<dbReference type="NCBIfam" id="TIGR00229">
    <property type="entry name" value="sensory_box"/>
    <property type="match status" value="1"/>
</dbReference>
<reference evidence="2 3" key="1">
    <citation type="submission" date="2023-12" db="EMBL/GenBank/DDBJ databases">
        <title>Friends and Foes: Symbiotic and Algicidal bacterial influence on Karenia brevis blooms.</title>
        <authorList>
            <person name="Fei C."/>
            <person name="Mohamed A.R."/>
            <person name="Booker A."/>
            <person name="Arshad M."/>
            <person name="Klass S."/>
            <person name="Ahn S."/>
            <person name="Gilbert P.M."/>
            <person name="Heil C.A."/>
            <person name="Martinez J.M."/>
            <person name="Amin S.A."/>
        </authorList>
    </citation>
    <scope>NUCLEOTIDE SEQUENCE [LARGE SCALE GENOMIC DNA]</scope>
    <source>
        <strain evidence="2 3">CE15</strain>
    </source>
</reference>
<sequence length="175" mass="20093">MTKLASASQQIHFAEDELIISKTDIRGNITYANRTFMRVSNFPESKLIGQPHNIIRHPDMPRGVYYGMWKTLKAKQEFFGFVKNLTADGDYYWVFANVTPDLVNGEIQGFFSVRRSPPDAAIKTISEVYQKMQQVEAQHGKRDGANGAWCWLNEYLQTQHNTSYEAFVLDLYAAE</sequence>
<dbReference type="Proteomes" id="UP001382455">
    <property type="component" value="Unassembled WGS sequence"/>
</dbReference>
<name>A0ABU8EXR3_9GAMM</name>
<comment type="caution">
    <text evidence="2">The sequence shown here is derived from an EMBL/GenBank/DDBJ whole genome shotgun (WGS) entry which is preliminary data.</text>
</comment>
<gene>
    <name evidence="2" type="ORF">WAE96_18800</name>
</gene>
<dbReference type="Pfam" id="PF08447">
    <property type="entry name" value="PAS_3"/>
    <property type="match status" value="1"/>
</dbReference>
<feature type="domain" description="PAS fold-3" evidence="1">
    <location>
        <begin position="30"/>
        <end position="104"/>
    </location>
</feature>
<dbReference type="EMBL" id="JBAWKS010000002">
    <property type="protein sequence ID" value="MEI4551733.1"/>
    <property type="molecule type" value="Genomic_DNA"/>
</dbReference>
<dbReference type="SUPFAM" id="SSF55785">
    <property type="entry name" value="PYP-like sensor domain (PAS domain)"/>
    <property type="match status" value="1"/>
</dbReference>